<dbReference type="AlphaFoldDB" id="A0A162ZJA8"/>
<dbReference type="PANTHER" id="PTHR28112:SF1">
    <property type="entry name" value="SRP-INDEPENDENT TARGETING PROTEIN 3"/>
    <property type="match status" value="1"/>
</dbReference>
<feature type="compositionally biased region" description="Basic and acidic residues" evidence="1">
    <location>
        <begin position="183"/>
        <end position="194"/>
    </location>
</feature>
<gene>
    <name evidence="3" type="ORF">PHYBLDRAFT_151809</name>
</gene>
<sequence length="194" mass="22486">MPNWNKTLNHPLFNVAFFLVSRQITKRLDLDNYIWYLRALYVTAQLAILGMSYYLITVVKKKNDKTLLRYVEPAKQNWDGTDAPEQLVNITVMDYDIEEIKKSIKQSLMGIAMIIVLHLKFNYVQPLIIQSILGFKTFLLTKEARIHIWGERATTGELKRPFRVVSPFGLNNEKMQPKVDQGSIKKAEKARKAA</sequence>
<evidence type="ECO:0000256" key="1">
    <source>
        <dbReference type="SAM" id="MobiDB-lite"/>
    </source>
</evidence>
<protein>
    <recommendedName>
        <fullName evidence="5">Inorganic phosphate transporter</fullName>
    </recommendedName>
</protein>
<dbReference type="RefSeq" id="XP_018285241.1">
    <property type="nucleotide sequence ID" value="XM_018432754.1"/>
</dbReference>
<dbReference type="EMBL" id="KV441025">
    <property type="protein sequence ID" value="OAD67201.1"/>
    <property type="molecule type" value="Genomic_DNA"/>
</dbReference>
<dbReference type="OrthoDB" id="18139at2759"/>
<evidence type="ECO:0000313" key="4">
    <source>
        <dbReference type="Proteomes" id="UP000077315"/>
    </source>
</evidence>
<dbReference type="FunCoup" id="A0A162ZJA8">
    <property type="interactions" value="147"/>
</dbReference>
<dbReference type="GeneID" id="28993660"/>
<evidence type="ECO:0000313" key="3">
    <source>
        <dbReference type="EMBL" id="OAD67201.1"/>
    </source>
</evidence>
<dbReference type="Pfam" id="PF10032">
    <property type="entry name" value="Pho88"/>
    <property type="match status" value="1"/>
</dbReference>
<proteinExistence type="predicted"/>
<dbReference type="GO" id="GO:0045047">
    <property type="term" value="P:protein targeting to ER"/>
    <property type="evidence" value="ECO:0007669"/>
    <property type="project" value="InterPro"/>
</dbReference>
<feature type="region of interest" description="Disordered" evidence="1">
    <location>
        <begin position="175"/>
        <end position="194"/>
    </location>
</feature>
<reference evidence="4" key="1">
    <citation type="submission" date="2015-06" db="EMBL/GenBank/DDBJ databases">
        <title>Expansion of signal transduction pathways in fungi by whole-genome duplication.</title>
        <authorList>
            <consortium name="DOE Joint Genome Institute"/>
            <person name="Corrochano L.M."/>
            <person name="Kuo A."/>
            <person name="Marcet-Houben M."/>
            <person name="Polaino S."/>
            <person name="Salamov A."/>
            <person name="Villalobos J.M."/>
            <person name="Alvarez M.I."/>
            <person name="Avalos J."/>
            <person name="Benito E.P."/>
            <person name="Benoit I."/>
            <person name="Burger G."/>
            <person name="Camino L.P."/>
            <person name="Canovas D."/>
            <person name="Cerda-Olmedo E."/>
            <person name="Cheng J.-F."/>
            <person name="Dominguez A."/>
            <person name="Elias M."/>
            <person name="Eslava A.P."/>
            <person name="Glaser F."/>
            <person name="Grimwood J."/>
            <person name="Gutierrez G."/>
            <person name="Heitman J."/>
            <person name="Henrissat B."/>
            <person name="Iturriaga E.A."/>
            <person name="Lang B.F."/>
            <person name="Lavin J.L."/>
            <person name="Lee S."/>
            <person name="Li W."/>
            <person name="Lindquist E."/>
            <person name="Lopez-Garcia S."/>
            <person name="Luque E.M."/>
            <person name="Marcos A.T."/>
            <person name="Martin J."/>
            <person name="McCluskey K."/>
            <person name="Medina H.R."/>
            <person name="Miralles-Duran A."/>
            <person name="Miyazaki A."/>
            <person name="Munoz-Torres E."/>
            <person name="Oguiza J.A."/>
            <person name="Ohm R."/>
            <person name="Olmedo M."/>
            <person name="Orejas M."/>
            <person name="Ortiz-Castellanos L."/>
            <person name="Pisabarro A.G."/>
            <person name="Rodriguez-Romero J."/>
            <person name="Ruiz-Herrera J."/>
            <person name="Ruiz-Vazquez R."/>
            <person name="Sanz C."/>
            <person name="Schackwitz W."/>
            <person name="Schmutz J."/>
            <person name="Shahriari M."/>
            <person name="Shelest E."/>
            <person name="Silva-Franco F."/>
            <person name="Soanes D."/>
            <person name="Syed K."/>
            <person name="Tagua V.G."/>
            <person name="Talbot N.J."/>
            <person name="Thon M."/>
            <person name="De vries R.P."/>
            <person name="Wiebenga A."/>
            <person name="Yadav J.S."/>
            <person name="Braun E.L."/>
            <person name="Baker S."/>
            <person name="Garre V."/>
            <person name="Horwitz B."/>
            <person name="Torres-Martinez S."/>
            <person name="Idnurm A."/>
            <person name="Herrera-Estrella A."/>
            <person name="Gabaldon T."/>
            <person name="Grigoriev I.V."/>
        </authorList>
    </citation>
    <scope>NUCLEOTIDE SEQUENCE [LARGE SCALE GENOMIC DNA]</scope>
    <source>
        <strain evidence="4">NRRL 1555(-)</strain>
    </source>
</reference>
<dbReference type="VEuPathDB" id="FungiDB:PHYBLDRAFT_151809"/>
<dbReference type="GO" id="GO:0005783">
    <property type="term" value="C:endoplasmic reticulum"/>
    <property type="evidence" value="ECO:0007669"/>
    <property type="project" value="InterPro"/>
</dbReference>
<dbReference type="Proteomes" id="UP000077315">
    <property type="component" value="Unassembled WGS sequence"/>
</dbReference>
<keyword evidence="4" id="KW-1185">Reference proteome</keyword>
<dbReference type="PANTHER" id="PTHR28112">
    <property type="entry name" value="SRP-INDEPENDENT TARGETING PROTEIN 3"/>
    <property type="match status" value="1"/>
</dbReference>
<dbReference type="STRING" id="763407.A0A162ZJA8"/>
<keyword evidence="2" id="KW-0472">Membrane</keyword>
<keyword evidence="2" id="KW-1133">Transmembrane helix</keyword>
<dbReference type="GO" id="GO:0005739">
    <property type="term" value="C:mitochondrion"/>
    <property type="evidence" value="ECO:0007669"/>
    <property type="project" value="TreeGrafter"/>
</dbReference>
<accession>A0A162ZJA8</accession>
<keyword evidence="2" id="KW-0812">Transmembrane</keyword>
<feature type="transmembrane region" description="Helical" evidence="2">
    <location>
        <begin position="33"/>
        <end position="56"/>
    </location>
</feature>
<name>A0A162ZJA8_PHYB8</name>
<evidence type="ECO:0000256" key="2">
    <source>
        <dbReference type="SAM" id="Phobius"/>
    </source>
</evidence>
<dbReference type="InterPro" id="IPR012098">
    <property type="entry name" value="SND3_fun"/>
</dbReference>
<evidence type="ECO:0008006" key="5">
    <source>
        <dbReference type="Google" id="ProtNLM"/>
    </source>
</evidence>
<organism evidence="3 4">
    <name type="scientific">Phycomyces blakesleeanus (strain ATCC 8743b / DSM 1359 / FGSC 10004 / NBRC 33097 / NRRL 1555)</name>
    <dbReference type="NCBI Taxonomy" id="763407"/>
    <lineage>
        <taxon>Eukaryota</taxon>
        <taxon>Fungi</taxon>
        <taxon>Fungi incertae sedis</taxon>
        <taxon>Mucoromycota</taxon>
        <taxon>Mucoromycotina</taxon>
        <taxon>Mucoromycetes</taxon>
        <taxon>Mucorales</taxon>
        <taxon>Phycomycetaceae</taxon>
        <taxon>Phycomyces</taxon>
    </lineage>
</organism>
<dbReference type="InParanoid" id="A0A162ZJA8"/>